<protein>
    <submittedName>
        <fullName evidence="2">Uncharacterized protein</fullName>
    </submittedName>
</protein>
<accession>A0ABQ6Q1Q2</accession>
<proteinExistence type="predicted"/>
<keyword evidence="1" id="KW-0732">Signal</keyword>
<dbReference type="PROSITE" id="PS51257">
    <property type="entry name" value="PROKAR_LIPOPROTEIN"/>
    <property type="match status" value="1"/>
</dbReference>
<evidence type="ECO:0000313" key="3">
    <source>
        <dbReference type="Proteomes" id="UP001307705"/>
    </source>
</evidence>
<evidence type="ECO:0000256" key="1">
    <source>
        <dbReference type="SAM" id="SignalP"/>
    </source>
</evidence>
<gene>
    <name evidence="2" type="ORF">Ataiwa_24010</name>
</gene>
<feature type="chain" id="PRO_5046024618" evidence="1">
    <location>
        <begin position="22"/>
        <end position="222"/>
    </location>
</feature>
<comment type="caution">
    <text evidence="2">The sequence shown here is derived from an EMBL/GenBank/DDBJ whole genome shotgun (WGS) entry which is preliminary data.</text>
</comment>
<reference evidence="2 3" key="1">
    <citation type="submission" date="2023-08" db="EMBL/GenBank/DDBJ databases">
        <title>Draft genome sequence of Algoriphagus taiwanensis.</title>
        <authorList>
            <person name="Takatani N."/>
            <person name="Hosokawa M."/>
            <person name="Sawabe T."/>
        </authorList>
    </citation>
    <scope>NUCLEOTIDE SEQUENCE [LARGE SCALE GENOMIC DNA]</scope>
    <source>
        <strain evidence="2 3">JCM 19755</strain>
    </source>
</reference>
<name>A0ABQ6Q1Q2_9BACT</name>
<feature type="signal peptide" evidence="1">
    <location>
        <begin position="1"/>
        <end position="21"/>
    </location>
</feature>
<dbReference type="RefSeq" id="WP_338228961.1">
    <property type="nucleotide sequence ID" value="NZ_BTPE01000007.1"/>
</dbReference>
<dbReference type="EMBL" id="BTPE01000007">
    <property type="protein sequence ID" value="GMQ34129.1"/>
    <property type="molecule type" value="Genomic_DNA"/>
</dbReference>
<evidence type="ECO:0000313" key="2">
    <source>
        <dbReference type="EMBL" id="GMQ34129.1"/>
    </source>
</evidence>
<keyword evidence="3" id="KW-1185">Reference proteome</keyword>
<organism evidence="2 3">
    <name type="scientific">Algoriphagus taiwanensis</name>
    <dbReference type="NCBI Taxonomy" id="1445656"/>
    <lineage>
        <taxon>Bacteria</taxon>
        <taxon>Pseudomonadati</taxon>
        <taxon>Bacteroidota</taxon>
        <taxon>Cytophagia</taxon>
        <taxon>Cytophagales</taxon>
        <taxon>Cyclobacteriaceae</taxon>
        <taxon>Algoriphagus</taxon>
    </lineage>
</organism>
<dbReference type="Proteomes" id="UP001307705">
    <property type="component" value="Unassembled WGS sequence"/>
</dbReference>
<sequence length="222" mass="25063">MRIGKWLWRASIGLILGLVCAVSSCVETVENQIVVYSNDFSDLNLAGFENGKLFIWRNDTIAGIYHNEQVAVNLQELPAHNFIKVTVEILIHDSWDGNPDDGISGPDYWYLGLDQTETFRTTFSNSPCESTFCLYQSYPNTFFRQNTPKTGAIQTNLPGLCIFGAFANYTTRYQIEELIEHSNPSVKVFMGAELKQVNSPDPICDESWSISKIMVEAIQTNR</sequence>